<dbReference type="EMBL" id="NPJF01000043">
    <property type="protein sequence ID" value="OYP54384.1"/>
    <property type="molecule type" value="Genomic_DNA"/>
</dbReference>
<organism evidence="2 3">
    <name type="scientific">Segatella bryantii</name>
    <name type="common">Prevotella bryantii</name>
    <dbReference type="NCBI Taxonomy" id="77095"/>
    <lineage>
        <taxon>Bacteria</taxon>
        <taxon>Pseudomonadati</taxon>
        <taxon>Bacteroidota</taxon>
        <taxon>Bacteroidia</taxon>
        <taxon>Bacteroidales</taxon>
        <taxon>Prevotellaceae</taxon>
        <taxon>Segatella</taxon>
    </lineage>
</organism>
<dbReference type="RefSeq" id="WP_094448680.1">
    <property type="nucleotide sequence ID" value="NZ_CP091802.1"/>
</dbReference>
<keyword evidence="3" id="KW-1185">Reference proteome</keyword>
<evidence type="ECO:0000313" key="2">
    <source>
        <dbReference type="EMBL" id="OYP54384.1"/>
    </source>
</evidence>
<evidence type="ECO:0000256" key="1">
    <source>
        <dbReference type="SAM" id="Phobius"/>
    </source>
</evidence>
<feature type="transmembrane region" description="Helical" evidence="1">
    <location>
        <begin position="101"/>
        <end position="123"/>
    </location>
</feature>
<proteinExistence type="predicted"/>
<keyword evidence="1" id="KW-0812">Transmembrane</keyword>
<comment type="caution">
    <text evidence="2">The sequence shown here is derived from an EMBL/GenBank/DDBJ whole genome shotgun (WGS) entry which is preliminary data.</text>
</comment>
<sequence length="186" mass="21550">MTSNTEYKNQKAVDYILRCAIKEGGHAGYNPYMYDLGCADNIGPSEDFNNELRKYGTIHGMVPYDTVWSYFEISDYGRQYIASKEQAYKDSVSSFKWLRSFATFLLSVIQFPCVLEGWISYVLNSIVKAIASGCLIFGIVSLVWWPVDMISMLLWSSCDYLKFMIWKKRNTFVKSMNRYADIFPQL</sequence>
<keyword evidence="1" id="KW-0472">Membrane</keyword>
<gene>
    <name evidence="2" type="ORF">CIK91_09070</name>
</gene>
<feature type="transmembrane region" description="Helical" evidence="1">
    <location>
        <begin position="129"/>
        <end position="147"/>
    </location>
</feature>
<name>A0ABX4EGW5_SEGBR</name>
<dbReference type="Proteomes" id="UP000216189">
    <property type="component" value="Unassembled WGS sequence"/>
</dbReference>
<reference evidence="2 3" key="1">
    <citation type="submission" date="2017-08" db="EMBL/GenBank/DDBJ databases">
        <title>Comparative genomics of non-oral Prevotella species.</title>
        <authorList>
            <person name="Accetto T."/>
            <person name="Nograsek B."/>
            <person name="Avgustin G."/>
        </authorList>
    </citation>
    <scope>NUCLEOTIDE SEQUENCE [LARGE SCALE GENOMIC DNA]</scope>
    <source>
        <strain evidence="2 3">TC1-1</strain>
    </source>
</reference>
<accession>A0ABX4EGW5</accession>
<protein>
    <submittedName>
        <fullName evidence="2">Uncharacterized protein</fullName>
    </submittedName>
</protein>
<evidence type="ECO:0000313" key="3">
    <source>
        <dbReference type="Proteomes" id="UP000216189"/>
    </source>
</evidence>
<keyword evidence="1" id="KW-1133">Transmembrane helix</keyword>